<gene>
    <name evidence="1" type="primary">TPO5_2</name>
    <name evidence="1" type="ORF">M8818_006451</name>
</gene>
<protein>
    <submittedName>
        <fullName evidence="1">Polyamine transporter tpo5</fullName>
    </submittedName>
</protein>
<dbReference type="Proteomes" id="UP001320706">
    <property type="component" value="Unassembled WGS sequence"/>
</dbReference>
<dbReference type="EMBL" id="JAMKPW020000040">
    <property type="protein sequence ID" value="KAK8198584.1"/>
    <property type="molecule type" value="Genomic_DNA"/>
</dbReference>
<evidence type="ECO:0000313" key="2">
    <source>
        <dbReference type="Proteomes" id="UP001320706"/>
    </source>
</evidence>
<evidence type="ECO:0000313" key="1">
    <source>
        <dbReference type="EMBL" id="KAK8198584.1"/>
    </source>
</evidence>
<name>A0ACC3SA74_9PEZI</name>
<proteinExistence type="predicted"/>
<sequence length="502" mass="54872">MTTTSSTTFGELEEQARQRRFSTVEMQDASGNKVILDVNDLSAQDGALAQFGYKPLAQASVAELVSAYPTCGGLYFTVSRLAPPKWIASVSWIDGWLNLLGQVAGVASVEFGAASILLAAVSIGTNGSYVPSNNHAVGVQAALTIFHGLLNSLNTEWLAKITTSYVVFHIATLVTCSIALLACCPDRHDATYVFTDVTPLSGWSPSGFSFLFGFLSVSWTMTDYDATAHIAEEVDKPEIKAPWAIFIAMAITYVLGWLFTIVLTFTMGDPTEILDSSLEQPVIQIFYNNLGKAGAIVFAVCAFLILNTCAMTAIQSTARTVFAFSRDRLLPGSNIWKRVNKKTNTPLFAVWFTIFWCAAINLIALGSYITISAIFNVCAIALDWSYCIPIVCKMLYGRFEPGPWHMGKLSFWVNLWAVLWTAFVSVIFLFPTFYPVTADNMNYAIVIMGAIFVASGVYWVISGRKFYVGPISETQILEGVETEKEKERMKNDGGSSAPSSSI</sequence>
<accession>A0ACC3SA74</accession>
<keyword evidence="2" id="KW-1185">Reference proteome</keyword>
<organism evidence="1 2">
    <name type="scientific">Zalaria obscura</name>
    <dbReference type="NCBI Taxonomy" id="2024903"/>
    <lineage>
        <taxon>Eukaryota</taxon>
        <taxon>Fungi</taxon>
        <taxon>Dikarya</taxon>
        <taxon>Ascomycota</taxon>
        <taxon>Pezizomycotina</taxon>
        <taxon>Dothideomycetes</taxon>
        <taxon>Dothideomycetidae</taxon>
        <taxon>Dothideales</taxon>
        <taxon>Zalariaceae</taxon>
        <taxon>Zalaria</taxon>
    </lineage>
</organism>
<reference evidence="1" key="1">
    <citation type="submission" date="2024-02" db="EMBL/GenBank/DDBJ databases">
        <title>Metagenome Assembled Genome of Zalaria obscura JY119.</title>
        <authorList>
            <person name="Vighnesh L."/>
            <person name="Jagadeeshwari U."/>
            <person name="Venkata Ramana C."/>
            <person name="Sasikala C."/>
        </authorList>
    </citation>
    <scope>NUCLEOTIDE SEQUENCE</scope>
    <source>
        <strain evidence="1">JY119</strain>
    </source>
</reference>
<comment type="caution">
    <text evidence="1">The sequence shown here is derived from an EMBL/GenBank/DDBJ whole genome shotgun (WGS) entry which is preliminary data.</text>
</comment>